<sequence>MRAVQFAEKGPIQDVLKVVDIPKPTAGEDELLVRILASGINPADAKNIEGSILTTILPRVPNRDFSGIVESGPHAGLEVWGTGGESGTTTEGAAAEYIVVKDADLAPKPKNLSFVQAAACGVPFLTASAMLRRAGVRAGQYVLVLGSSGSVGSAAVALCKFLQAAPLKSGRHGTVGEVDSTATQLVTQTRTLTNGADVDGVLDTVSDPALFQKALITLKKCGT</sequence>
<gene>
    <name evidence="1" type="ORF">LTS18_005356</name>
</gene>
<proteinExistence type="predicted"/>
<name>A0ACC3D4P0_9PEZI</name>
<accession>A0ACC3D4P0</accession>
<dbReference type="Proteomes" id="UP001186974">
    <property type="component" value="Unassembled WGS sequence"/>
</dbReference>
<dbReference type="EMBL" id="JAWDJW010007604">
    <property type="protein sequence ID" value="KAK3061827.1"/>
    <property type="molecule type" value="Genomic_DNA"/>
</dbReference>
<evidence type="ECO:0000313" key="1">
    <source>
        <dbReference type="EMBL" id="KAK3061827.1"/>
    </source>
</evidence>
<comment type="caution">
    <text evidence="1">The sequence shown here is derived from an EMBL/GenBank/DDBJ whole genome shotgun (WGS) entry which is preliminary data.</text>
</comment>
<reference evidence="1" key="1">
    <citation type="submission" date="2024-09" db="EMBL/GenBank/DDBJ databases">
        <title>Black Yeasts Isolated from many extreme environments.</title>
        <authorList>
            <person name="Coleine C."/>
            <person name="Stajich J.E."/>
            <person name="Selbmann L."/>
        </authorList>
    </citation>
    <scope>NUCLEOTIDE SEQUENCE</scope>
    <source>
        <strain evidence="1">CCFEE 5737</strain>
    </source>
</reference>
<organism evidence="1 2">
    <name type="scientific">Coniosporium uncinatum</name>
    <dbReference type="NCBI Taxonomy" id="93489"/>
    <lineage>
        <taxon>Eukaryota</taxon>
        <taxon>Fungi</taxon>
        <taxon>Dikarya</taxon>
        <taxon>Ascomycota</taxon>
        <taxon>Pezizomycotina</taxon>
        <taxon>Dothideomycetes</taxon>
        <taxon>Dothideomycetes incertae sedis</taxon>
        <taxon>Coniosporium</taxon>
    </lineage>
</organism>
<keyword evidence="2" id="KW-1185">Reference proteome</keyword>
<protein>
    <submittedName>
        <fullName evidence="1">Uncharacterized protein</fullName>
    </submittedName>
</protein>
<evidence type="ECO:0000313" key="2">
    <source>
        <dbReference type="Proteomes" id="UP001186974"/>
    </source>
</evidence>